<comment type="caution">
    <text evidence="1">The sequence shown here is derived from an EMBL/GenBank/DDBJ whole genome shotgun (WGS) entry which is preliminary data.</text>
</comment>
<dbReference type="AlphaFoldDB" id="A0A7D9HLH4"/>
<accession>A0A7D9HLH4</accession>
<gene>
    <name evidence="1" type="ORF">PACLA_8A072547</name>
</gene>
<evidence type="ECO:0000313" key="1">
    <source>
        <dbReference type="EMBL" id="CAB3984428.1"/>
    </source>
</evidence>
<dbReference type="Proteomes" id="UP001152795">
    <property type="component" value="Unassembled WGS sequence"/>
</dbReference>
<organism evidence="1 2">
    <name type="scientific">Paramuricea clavata</name>
    <name type="common">Red gorgonian</name>
    <name type="synonym">Violescent sea-whip</name>
    <dbReference type="NCBI Taxonomy" id="317549"/>
    <lineage>
        <taxon>Eukaryota</taxon>
        <taxon>Metazoa</taxon>
        <taxon>Cnidaria</taxon>
        <taxon>Anthozoa</taxon>
        <taxon>Octocorallia</taxon>
        <taxon>Malacalcyonacea</taxon>
        <taxon>Plexauridae</taxon>
        <taxon>Paramuricea</taxon>
    </lineage>
</organism>
<evidence type="ECO:0000313" key="2">
    <source>
        <dbReference type="Proteomes" id="UP001152795"/>
    </source>
</evidence>
<reference evidence="1" key="1">
    <citation type="submission" date="2020-04" db="EMBL/GenBank/DDBJ databases">
        <authorList>
            <person name="Alioto T."/>
            <person name="Alioto T."/>
            <person name="Gomez Garrido J."/>
        </authorList>
    </citation>
    <scope>NUCLEOTIDE SEQUENCE</scope>
    <source>
        <strain evidence="1">A484AB</strain>
    </source>
</reference>
<name>A0A7D9HLH4_PARCT</name>
<dbReference type="EMBL" id="CACRXK020000738">
    <property type="protein sequence ID" value="CAB3984428.1"/>
    <property type="molecule type" value="Genomic_DNA"/>
</dbReference>
<protein>
    <submittedName>
        <fullName evidence="1">Uncharacterized protein</fullName>
    </submittedName>
</protein>
<proteinExistence type="predicted"/>
<sequence>MPTMLLTEKNQVQNIEGTHQCAPKGSKTWKRYWMHETGREWPKKCRISGCSELAIGGGHVHIYGHSTEVYIIPMCNSCNNTQNKSWMTVKTRTEAVKVEKADTSGPEGACYK</sequence>
<keyword evidence="2" id="KW-1185">Reference proteome</keyword>